<dbReference type="OMA" id="QVIEPMD"/>
<feature type="compositionally biased region" description="Acidic residues" evidence="4">
    <location>
        <begin position="567"/>
        <end position="579"/>
    </location>
</feature>
<evidence type="ECO:0000256" key="3">
    <source>
        <dbReference type="ARBA" id="ARBA00023242"/>
    </source>
</evidence>
<feature type="compositionally biased region" description="Basic and acidic residues" evidence="4">
    <location>
        <begin position="863"/>
        <end position="886"/>
    </location>
</feature>
<dbReference type="eggNOG" id="KOG2172">
    <property type="taxonomic scope" value="Eukaryota"/>
</dbReference>
<comment type="subcellular location">
    <subcellularLocation>
        <location evidence="1">Nucleus</location>
        <location evidence="1">Nucleolus</location>
    </subcellularLocation>
</comment>
<feature type="compositionally biased region" description="Acidic residues" evidence="4">
    <location>
        <begin position="59"/>
        <end position="69"/>
    </location>
</feature>
<organism evidence="5 6">
    <name type="scientific">Erythranthe guttata</name>
    <name type="common">Yellow monkey flower</name>
    <name type="synonym">Mimulus guttatus</name>
    <dbReference type="NCBI Taxonomy" id="4155"/>
    <lineage>
        <taxon>Eukaryota</taxon>
        <taxon>Viridiplantae</taxon>
        <taxon>Streptophyta</taxon>
        <taxon>Embryophyta</taxon>
        <taxon>Tracheophyta</taxon>
        <taxon>Spermatophyta</taxon>
        <taxon>Magnoliopsida</taxon>
        <taxon>eudicotyledons</taxon>
        <taxon>Gunneridae</taxon>
        <taxon>Pentapetalae</taxon>
        <taxon>asterids</taxon>
        <taxon>lamiids</taxon>
        <taxon>Lamiales</taxon>
        <taxon>Phrymaceae</taxon>
        <taxon>Erythranthe</taxon>
    </lineage>
</organism>
<protein>
    <submittedName>
        <fullName evidence="5">Uncharacterized protein</fullName>
    </submittedName>
</protein>
<feature type="compositionally biased region" description="Basic and acidic residues" evidence="4">
    <location>
        <begin position="87"/>
        <end position="96"/>
    </location>
</feature>
<keyword evidence="6" id="KW-1185">Reference proteome</keyword>
<dbReference type="STRING" id="4155.A0A022Q6B9"/>
<feature type="compositionally biased region" description="Polar residues" evidence="4">
    <location>
        <begin position="634"/>
        <end position="661"/>
    </location>
</feature>
<dbReference type="GO" id="GO:0006364">
    <property type="term" value="P:rRNA processing"/>
    <property type="evidence" value="ECO:0007669"/>
    <property type="project" value="InterPro"/>
</dbReference>
<dbReference type="InterPro" id="IPR006709">
    <property type="entry name" value="SSU_processome_Utp14"/>
</dbReference>
<dbReference type="PANTHER" id="PTHR14150">
    <property type="entry name" value="U3 SMALL NUCLEOLAR RNA-ASSOCIATED PROTEIN 14"/>
    <property type="match status" value="1"/>
</dbReference>
<accession>A0A022Q6B9</accession>
<keyword evidence="2" id="KW-0597">Phosphoprotein</keyword>
<evidence type="ECO:0000256" key="4">
    <source>
        <dbReference type="SAM" id="MobiDB-lite"/>
    </source>
</evidence>
<keyword evidence="3" id="KW-0539">Nucleus</keyword>
<feature type="compositionally biased region" description="Basic and acidic residues" evidence="4">
    <location>
        <begin position="458"/>
        <end position="467"/>
    </location>
</feature>
<feature type="region of interest" description="Disordered" evidence="4">
    <location>
        <begin position="428"/>
        <end position="467"/>
    </location>
</feature>
<gene>
    <name evidence="5" type="ORF">MIMGU_mgv1a001076mg</name>
</gene>
<feature type="compositionally biased region" description="Basic and acidic residues" evidence="4">
    <location>
        <begin position="549"/>
        <end position="559"/>
    </location>
</feature>
<feature type="region of interest" description="Disordered" evidence="4">
    <location>
        <begin position="521"/>
        <end position="593"/>
    </location>
</feature>
<feature type="region of interest" description="Disordered" evidence="4">
    <location>
        <begin position="1"/>
        <end position="137"/>
    </location>
</feature>
<feature type="compositionally biased region" description="Acidic residues" evidence="4">
    <location>
        <begin position="440"/>
        <end position="452"/>
    </location>
</feature>
<reference evidence="5 6" key="1">
    <citation type="journal article" date="2013" name="Proc. Natl. Acad. Sci. U.S.A.">
        <title>Fine-scale variation in meiotic recombination in Mimulus inferred from population shotgun sequencing.</title>
        <authorList>
            <person name="Hellsten U."/>
            <person name="Wright K.M."/>
            <person name="Jenkins J."/>
            <person name="Shu S."/>
            <person name="Yuan Y."/>
            <person name="Wessler S.R."/>
            <person name="Schmutz J."/>
            <person name="Willis J.H."/>
            <person name="Rokhsar D.S."/>
        </authorList>
    </citation>
    <scope>NUCLEOTIDE SEQUENCE [LARGE SCALE GENOMIC DNA]</scope>
    <source>
        <strain evidence="6">cv. DUN x IM62</strain>
    </source>
</reference>
<dbReference type="GO" id="GO:0032040">
    <property type="term" value="C:small-subunit processome"/>
    <property type="evidence" value="ECO:0000318"/>
    <property type="project" value="GO_Central"/>
</dbReference>
<evidence type="ECO:0000313" key="5">
    <source>
        <dbReference type="EMBL" id="EYU22778.1"/>
    </source>
</evidence>
<feature type="compositionally biased region" description="Basic and acidic residues" evidence="4">
    <location>
        <begin position="580"/>
        <end position="593"/>
    </location>
</feature>
<feature type="region of interest" description="Disordered" evidence="4">
    <location>
        <begin position="634"/>
        <end position="703"/>
    </location>
</feature>
<feature type="compositionally biased region" description="Acidic residues" evidence="4">
    <location>
        <begin position="77"/>
        <end position="86"/>
    </location>
</feature>
<feature type="compositionally biased region" description="Acidic residues" evidence="4">
    <location>
        <begin position="115"/>
        <end position="134"/>
    </location>
</feature>
<evidence type="ECO:0000256" key="1">
    <source>
        <dbReference type="ARBA" id="ARBA00004604"/>
    </source>
</evidence>
<sequence length="895" mass="102178">MVDKKRKSRNGATETRKKKKTSNKKKIESKDNRVRRGPHLPNAIRREVDRFSRSGEGESASDDEQVDFDDGVRNDFYEYEEDVPEEETMKNKRFDPVENYQFELPENFQDVNVTSDEDDEDDNLEGDDEDETEDEGRHARMLEEITGLPSDAFGGKKKKDFIISEAYPESEYNPSGDILDGDGRISIEDLMDPLHGKTGFSKLRKNLHRMDKKSIHAPLPKTDQDRIERKAAYEQSKKDITKWEPVVKRNREASTLYFDEDVDLGFSTIGAIASGFRPRTDFEKKIASFVNQNEVVDAHKNDGARLLELNKISVEEMKDRQERLAKMRSFLFAHEMKAKRIKKIKSKTYHRLLKKDRKKAAEAAFQMDPEAAKEQAMKQEFKRAEERMTLKHKNSSKWAKRILQRGLQVQDDATREAFNEQLNQHAALTRKMNSVKESSDSDESSDDDDSDDMSAGSDQDKTSKLLTKAKEKTMKVLQGDEELPKSGVLSLPFMVRGLKKRKEEADEEAKRALEEYDSSLTQLEDKNMSGSFDKGASSGRRTFGIPKKIVSETSKKQKSDNYYGNSDSEDDFDAKEEDVTEHNQDYKSLREVEVDPNLLREEFGMSQDSVFKSFEDAENPEPKSTYEVAFLASNSWKKMRQPSDTNKKNGSSNSILQSGVTIETVEHDQNTEQESGDDDDASDSDSGGEMVDGILSSGPKSAAYELPSQAELIQRAFAGDDVEEEFEKDKEAVLDEENPEPEKPVLLPGWGQWTNVQKKKGLPSWMVQEHEIAKNKRLESLKKRKDAHLNNVIISEKLDRKAEKLHTKTLPYPFTSTEVFEQSIRMPIGPEFNPATAVGALNRPEVVKRAGLNIKPIQYEDMSVRERVEARKRDAQKQRNGKDKSRSMKKTTAKV</sequence>
<feature type="region of interest" description="Disordered" evidence="4">
    <location>
        <begin position="863"/>
        <end position="895"/>
    </location>
</feature>
<dbReference type="Pfam" id="PF04615">
    <property type="entry name" value="Utp14"/>
    <property type="match status" value="1"/>
</dbReference>
<evidence type="ECO:0000256" key="2">
    <source>
        <dbReference type="ARBA" id="ARBA00022553"/>
    </source>
</evidence>
<name>A0A022Q6B9_ERYGU</name>
<dbReference type="EMBL" id="KI632191">
    <property type="protein sequence ID" value="EYU22778.1"/>
    <property type="molecule type" value="Genomic_DNA"/>
</dbReference>
<dbReference type="PANTHER" id="PTHR14150:SF12">
    <property type="entry name" value="U3 SMALL NUCLEOLAR RNA-ASSOCIATED PROTEIN 14 HOMOLOG A"/>
    <property type="match status" value="1"/>
</dbReference>
<feature type="compositionally biased region" description="Acidic residues" evidence="4">
    <location>
        <begin position="674"/>
        <end position="683"/>
    </location>
</feature>
<dbReference type="AlphaFoldDB" id="A0A022Q6B9"/>
<feature type="compositionally biased region" description="Basic and acidic residues" evidence="4">
    <location>
        <begin position="25"/>
        <end position="34"/>
    </location>
</feature>
<dbReference type="Proteomes" id="UP000030748">
    <property type="component" value="Unassembled WGS sequence"/>
</dbReference>
<proteinExistence type="predicted"/>
<evidence type="ECO:0000313" key="6">
    <source>
        <dbReference type="Proteomes" id="UP000030748"/>
    </source>
</evidence>
<dbReference type="GO" id="GO:0005730">
    <property type="term" value="C:nucleolus"/>
    <property type="evidence" value="ECO:0000318"/>
    <property type="project" value="GO_Central"/>
</dbReference>
<feature type="compositionally biased region" description="Basic and acidic residues" evidence="4">
    <location>
        <begin position="44"/>
        <end position="56"/>
    </location>
</feature>